<dbReference type="GO" id="GO:0000930">
    <property type="term" value="C:gamma-tubulin complex"/>
    <property type="evidence" value="ECO:0007669"/>
    <property type="project" value="TreeGrafter"/>
</dbReference>
<feature type="compositionally biased region" description="Low complexity" evidence="6">
    <location>
        <begin position="168"/>
        <end position="183"/>
    </location>
</feature>
<keyword evidence="4 5" id="KW-0206">Cytoskeleton</keyword>
<feature type="domain" description="Gamma-Tubulin ring complex non-core subunit mod21 N-terminal" evidence="8">
    <location>
        <begin position="67"/>
        <end position="159"/>
    </location>
</feature>
<dbReference type="GO" id="GO:0043015">
    <property type="term" value="F:gamma-tubulin binding"/>
    <property type="evidence" value="ECO:0007669"/>
    <property type="project" value="InterPro"/>
</dbReference>
<evidence type="ECO:0000256" key="6">
    <source>
        <dbReference type="SAM" id="MobiDB-lite"/>
    </source>
</evidence>
<dbReference type="GO" id="GO:0005816">
    <property type="term" value="C:spindle pole body"/>
    <property type="evidence" value="ECO:0007669"/>
    <property type="project" value="UniProtKB-ARBA"/>
</dbReference>
<evidence type="ECO:0000259" key="8">
    <source>
        <dbReference type="Pfam" id="PF14609"/>
    </source>
</evidence>
<evidence type="ECO:0000259" key="9">
    <source>
        <dbReference type="Pfam" id="PF17681"/>
    </source>
</evidence>
<dbReference type="GO" id="GO:0031122">
    <property type="term" value="P:cytoplasmic microtubule organization"/>
    <property type="evidence" value="ECO:0007669"/>
    <property type="project" value="TreeGrafter"/>
</dbReference>
<feature type="domain" description="Gamma tubulin complex component protein N-terminal" evidence="9">
    <location>
        <begin position="238"/>
        <end position="542"/>
    </location>
</feature>
<organism evidence="10 11">
    <name type="scientific">Ophiocordyceps sinensis</name>
    <dbReference type="NCBI Taxonomy" id="72228"/>
    <lineage>
        <taxon>Eukaryota</taxon>
        <taxon>Fungi</taxon>
        <taxon>Dikarya</taxon>
        <taxon>Ascomycota</taxon>
        <taxon>Pezizomycotina</taxon>
        <taxon>Sordariomycetes</taxon>
        <taxon>Hypocreomycetidae</taxon>
        <taxon>Hypocreales</taxon>
        <taxon>Ophiocordycipitaceae</taxon>
        <taxon>Ophiocordyceps</taxon>
    </lineage>
</organism>
<dbReference type="GO" id="GO:0005874">
    <property type="term" value="C:microtubule"/>
    <property type="evidence" value="ECO:0007669"/>
    <property type="project" value="UniProtKB-KW"/>
</dbReference>
<dbReference type="GO" id="GO:0051225">
    <property type="term" value="P:spindle assembly"/>
    <property type="evidence" value="ECO:0007669"/>
    <property type="project" value="TreeGrafter"/>
</dbReference>
<feature type="domain" description="Gamma tubulin complex component C-terminal" evidence="7">
    <location>
        <begin position="547"/>
        <end position="818"/>
    </location>
</feature>
<dbReference type="InterPro" id="IPR041470">
    <property type="entry name" value="GCP_N"/>
</dbReference>
<feature type="region of interest" description="Disordered" evidence="6">
    <location>
        <begin position="154"/>
        <end position="191"/>
    </location>
</feature>
<accession>A0A8H4V6E7</accession>
<evidence type="ECO:0000256" key="5">
    <source>
        <dbReference type="RuleBase" id="RU363050"/>
    </source>
</evidence>
<protein>
    <recommendedName>
        <fullName evidence="5">Spindle pole body component</fullName>
    </recommendedName>
</protein>
<comment type="subcellular location">
    <subcellularLocation>
        <location evidence="5">Cytoplasm</location>
        <location evidence="5">Cytoskeleton</location>
        <location evidence="5">Microtubule organizing center</location>
    </subcellularLocation>
</comment>
<dbReference type="GO" id="GO:0000922">
    <property type="term" value="C:spindle pole"/>
    <property type="evidence" value="ECO:0007669"/>
    <property type="project" value="InterPro"/>
</dbReference>
<evidence type="ECO:0000256" key="4">
    <source>
        <dbReference type="ARBA" id="ARBA00023212"/>
    </source>
</evidence>
<dbReference type="GO" id="GO:0007020">
    <property type="term" value="P:microtubule nucleation"/>
    <property type="evidence" value="ECO:0007669"/>
    <property type="project" value="InterPro"/>
</dbReference>
<dbReference type="InterPro" id="IPR007259">
    <property type="entry name" value="GCP"/>
</dbReference>
<dbReference type="CDD" id="cd22572">
    <property type="entry name" value="GCP5_NTD"/>
    <property type="match status" value="1"/>
</dbReference>
<dbReference type="Pfam" id="PF04130">
    <property type="entry name" value="GCP_C_terminal"/>
    <property type="match status" value="1"/>
</dbReference>
<sequence>MAFAARFGALTEELVESLTQSLAQTNPDKFRSACDASLRKLRTHPYLRTNPFEVDTCLDGLDERFRVNDRDGLADALRQRLDALRQSSSNWHPEILYLLLELSDQPTSKTRLSHLQLPAHEDAQESHAPSLRWEDVAREDGWDQDGHLWEAVSYSSDDSADDGDDHGSASASSDATSAVGDGDSPTRAAENCLIHPDDYGTLNAILQGQSWRTKGRHSAFASASASASKAPVSEAQAVREALFMLHGLECSLFDSAASPVPAFQLADMALETHEALMGALAESGRRLRVLRLFASQPQTIPHVQALQDCVARHLGQLDCRLAEIEARLASPTGEVVVSLMRLMGELNPQLEPLFALSSIIVRVRQARESDTFRYLELIFDETSEAQLAGKTGIFEFLARIFVECFNVYLRPIQRWMNEGKLIPGNDLFFITEPSSHVPLGDTWRSRFELRRCADGRLHGPDFLQPAVNKIYNAGKNMVVLRLLGKHDAGASRQAHEEPLDYESLCPPGFELAPFPDLFGAAFDRWIQSQYRKTSTTLKNALLGTWGLAASLDALRTLYLMSEGRAAAMLCEGLFSRLDSMDEGWHGRYALTATGHEAFASLLDTNRLSISVDSASYRQPVSQGRVSVKAALPSVRVHYRLPWPVQMIVTTESLAQYQSVFTFLLQIRRAMHAMHRRKILDDSWADGVGGNERGLFYSTRHKLLWFYNTVQTYLATLVLEPTERRMRHDLEAAEDIDAMIAIHAGAMKQMIEQACLGSRLTPIREGILDMLDLAIKLEHGEGRGGADGQSLVVLQETASDFERHMRFICGGLRSVARASSSAHAAKWDILADMLQAGTGDGG</sequence>
<keyword evidence="2 5" id="KW-0963">Cytoplasm</keyword>
<name>A0A8H4V6E7_9HYPO</name>
<dbReference type="EMBL" id="JAAVMX010000004">
    <property type="protein sequence ID" value="KAF4509674.1"/>
    <property type="molecule type" value="Genomic_DNA"/>
</dbReference>
<dbReference type="Gene3D" id="1.20.120.1900">
    <property type="entry name" value="Gamma-tubulin complex, C-terminal domain"/>
    <property type="match status" value="1"/>
</dbReference>
<dbReference type="InterPro" id="IPR042241">
    <property type="entry name" value="GCP_C_sf"/>
</dbReference>
<dbReference type="Pfam" id="PF14609">
    <property type="entry name" value="GCP5-Mod21_N"/>
    <property type="match status" value="1"/>
</dbReference>
<evidence type="ECO:0000313" key="10">
    <source>
        <dbReference type="EMBL" id="KAF4509674.1"/>
    </source>
</evidence>
<keyword evidence="3 5" id="KW-0493">Microtubule</keyword>
<proteinExistence type="inferred from homology"/>
<gene>
    <name evidence="10" type="ORF">G6O67_003819</name>
</gene>
<evidence type="ECO:0000256" key="1">
    <source>
        <dbReference type="ARBA" id="ARBA00010337"/>
    </source>
</evidence>
<comment type="similarity">
    <text evidence="1 5">Belongs to the TUBGCP family.</text>
</comment>
<dbReference type="GO" id="GO:0051321">
    <property type="term" value="P:meiotic cell cycle"/>
    <property type="evidence" value="ECO:0007669"/>
    <property type="project" value="TreeGrafter"/>
</dbReference>
<dbReference type="AlphaFoldDB" id="A0A8H4V6E7"/>
<reference evidence="10 11" key="1">
    <citation type="journal article" date="2020" name="Genome Biol. Evol.">
        <title>A new high-quality draft genome assembly of the Chinese cordyceps Ophiocordyceps sinensis.</title>
        <authorList>
            <person name="Shu R."/>
            <person name="Zhang J."/>
            <person name="Meng Q."/>
            <person name="Zhang H."/>
            <person name="Zhou G."/>
            <person name="Li M."/>
            <person name="Wu P."/>
            <person name="Zhao Y."/>
            <person name="Chen C."/>
            <person name="Qin Q."/>
        </authorList>
    </citation>
    <scope>NUCLEOTIDE SEQUENCE [LARGE SCALE GENOMIC DNA]</scope>
    <source>
        <strain evidence="10 11">IOZ07</strain>
    </source>
</reference>
<dbReference type="GO" id="GO:0000278">
    <property type="term" value="P:mitotic cell cycle"/>
    <property type="evidence" value="ECO:0007669"/>
    <property type="project" value="TreeGrafter"/>
</dbReference>
<dbReference type="InterPro" id="IPR040457">
    <property type="entry name" value="GCP_C"/>
</dbReference>
<evidence type="ECO:0000313" key="11">
    <source>
        <dbReference type="Proteomes" id="UP000557566"/>
    </source>
</evidence>
<dbReference type="PANTHER" id="PTHR19302">
    <property type="entry name" value="GAMMA TUBULIN COMPLEX PROTEIN"/>
    <property type="match status" value="1"/>
</dbReference>
<keyword evidence="11" id="KW-1185">Reference proteome</keyword>
<dbReference type="InterPro" id="IPR032797">
    <property type="entry name" value="Mod21_N"/>
</dbReference>
<dbReference type="GO" id="GO:0051011">
    <property type="term" value="F:microtubule minus-end binding"/>
    <property type="evidence" value="ECO:0007669"/>
    <property type="project" value="TreeGrafter"/>
</dbReference>
<evidence type="ECO:0000256" key="3">
    <source>
        <dbReference type="ARBA" id="ARBA00022701"/>
    </source>
</evidence>
<dbReference type="OrthoDB" id="66546at2759"/>
<dbReference type="PANTHER" id="PTHR19302:SF33">
    <property type="entry name" value="GAMMA-TUBULIN COMPLEX COMPONENT 5"/>
    <property type="match status" value="1"/>
</dbReference>
<evidence type="ECO:0000256" key="2">
    <source>
        <dbReference type="ARBA" id="ARBA00022490"/>
    </source>
</evidence>
<dbReference type="InterPro" id="IPR059169">
    <property type="entry name" value="GCP5_N_ext"/>
</dbReference>
<dbReference type="Pfam" id="PF17681">
    <property type="entry name" value="GCP_N_terminal"/>
    <property type="match status" value="1"/>
</dbReference>
<dbReference type="Proteomes" id="UP000557566">
    <property type="component" value="Unassembled WGS sequence"/>
</dbReference>
<evidence type="ECO:0000259" key="7">
    <source>
        <dbReference type="Pfam" id="PF04130"/>
    </source>
</evidence>
<comment type="caution">
    <text evidence="10">The sequence shown here is derived from an EMBL/GenBank/DDBJ whole genome shotgun (WGS) entry which is preliminary data.</text>
</comment>